<proteinExistence type="predicted"/>
<dbReference type="EMBL" id="SLXM01000002">
    <property type="protein sequence ID" value="TCP26799.1"/>
    <property type="molecule type" value="Genomic_DNA"/>
</dbReference>
<dbReference type="AlphaFoldDB" id="A0A4R2NX67"/>
<evidence type="ECO:0000313" key="1">
    <source>
        <dbReference type="EMBL" id="TCP26799.1"/>
    </source>
</evidence>
<protein>
    <recommendedName>
        <fullName evidence="3">WG repeat protein</fullName>
    </recommendedName>
</protein>
<gene>
    <name evidence="1" type="ORF">EV195_102141</name>
</gene>
<organism evidence="1 2">
    <name type="scientific">Tenacibaculum skagerrakense</name>
    <dbReference type="NCBI Taxonomy" id="186571"/>
    <lineage>
        <taxon>Bacteria</taxon>
        <taxon>Pseudomonadati</taxon>
        <taxon>Bacteroidota</taxon>
        <taxon>Flavobacteriia</taxon>
        <taxon>Flavobacteriales</taxon>
        <taxon>Flavobacteriaceae</taxon>
        <taxon>Tenacibaculum</taxon>
    </lineage>
</organism>
<keyword evidence="2" id="KW-1185">Reference proteome</keyword>
<sequence length="503" mass="59131">MRKIIFLLTLLFIVFKVHSNELSICDDKKDLSDLAPIFNQDGTLYGYFSIEYLEKVNRKYTRYEYSILDTNLNQVIKGNFLEREYKKLTSLLSLVSKVDDRLIIRTRRINFRSYVLGYDKQMKAFNTYRSLNLSNNKISDPFYFDHNKNIVIGERPTKGLNDILKKSLLIEDLIPIQSGYITKERFIDDETKDIQPHVIRKYNLKNELVWKYTVNITRSKGDYFDELINSSNVLFSFNNRDNNTNTIFSLDPETGKELFKYEVENANSKANHTFTIAEQNDKLVVVGKMSTYHFKGYDDDKSLGLFRIVFEKNGKIVSKKYAFWNQAKNFIKIDKYGHTLDGFKLAYKKVFRFDDGSISILTEKQKAEKLVIGGKEFKTSSYQTAEFVLLNFNKDFRIQSIDVVNKNLSFLSRSDYLFSQKVRKKNGVVFFYKDQKPGEKDQKEWVLGIVTVVNGKLSNHEQIPISSEDYFIQPYIAKEGYILFREYNKDKNYDEVRLEKLNI</sequence>
<name>A0A4R2NX67_9FLAO</name>
<evidence type="ECO:0000313" key="2">
    <source>
        <dbReference type="Proteomes" id="UP000294564"/>
    </source>
</evidence>
<reference evidence="1 2" key="1">
    <citation type="submission" date="2019-03" db="EMBL/GenBank/DDBJ databases">
        <title>Genomic Encyclopedia of Type Strains, Phase IV (KMG-IV): sequencing the most valuable type-strain genomes for metagenomic binning, comparative biology and taxonomic classification.</title>
        <authorList>
            <person name="Goeker M."/>
        </authorList>
    </citation>
    <scope>NUCLEOTIDE SEQUENCE [LARGE SCALE GENOMIC DNA]</scope>
    <source>
        <strain evidence="1 2">DSM 14836</strain>
    </source>
</reference>
<accession>A0A4R2NX67</accession>
<comment type="caution">
    <text evidence="1">The sequence shown here is derived from an EMBL/GenBank/DDBJ whole genome shotgun (WGS) entry which is preliminary data.</text>
</comment>
<dbReference type="OrthoDB" id="1312899at2"/>
<evidence type="ECO:0008006" key="3">
    <source>
        <dbReference type="Google" id="ProtNLM"/>
    </source>
</evidence>
<dbReference type="RefSeq" id="WP_132793559.1">
    <property type="nucleotide sequence ID" value="NZ_SLXM01000002.1"/>
</dbReference>
<dbReference type="Proteomes" id="UP000294564">
    <property type="component" value="Unassembled WGS sequence"/>
</dbReference>